<protein>
    <submittedName>
        <fullName evidence="2">Uncharacterized protein</fullName>
    </submittedName>
</protein>
<sequence>MKDKNLLCELKNLEKNNKLTIDQIERSAAFFVNSQEFCNHSWRVINQADGVEYIYRNGQLIPNMCNNHYIINESWSK</sequence>
<evidence type="ECO:0000313" key="4">
    <source>
        <dbReference type="Proteomes" id="UP001242513"/>
    </source>
</evidence>
<proteinExistence type="predicted"/>
<evidence type="ECO:0000313" key="1">
    <source>
        <dbReference type="EMBL" id="SDA72484.1"/>
    </source>
</evidence>
<dbReference type="EMBL" id="FMXC01000061">
    <property type="protein sequence ID" value="SDA72484.1"/>
    <property type="molecule type" value="Genomic_DNA"/>
</dbReference>
<dbReference type="AlphaFoldDB" id="A0AAX3UE21"/>
<reference evidence="2" key="3">
    <citation type="submission" date="2023-04" db="EMBL/GenBank/DDBJ databases">
        <authorList>
            <person name="Wang Y."/>
        </authorList>
    </citation>
    <scope>NUCLEOTIDE SEQUENCE</scope>
    <source>
        <strain evidence="2">ZW18</strain>
    </source>
</reference>
<organism evidence="2 4">
    <name type="scientific">Lactobacillus kefiranofaciens</name>
    <dbReference type="NCBI Taxonomy" id="267818"/>
    <lineage>
        <taxon>Bacteria</taxon>
        <taxon>Bacillati</taxon>
        <taxon>Bacillota</taxon>
        <taxon>Bacilli</taxon>
        <taxon>Lactobacillales</taxon>
        <taxon>Lactobacillaceae</taxon>
        <taxon>Lactobacillus</taxon>
    </lineage>
</organism>
<dbReference type="Proteomes" id="UP000181860">
    <property type="component" value="Unassembled WGS sequence"/>
</dbReference>
<dbReference type="EMBL" id="CP123735">
    <property type="protein sequence ID" value="WGO85876.1"/>
    <property type="molecule type" value="Genomic_DNA"/>
</dbReference>
<evidence type="ECO:0000313" key="3">
    <source>
        <dbReference type="Proteomes" id="UP000181860"/>
    </source>
</evidence>
<reference evidence="2" key="2">
    <citation type="journal article" date="2022" name="Food Funct.">
        <title>Lactobacillus kefiranofaciens ZW18 from Kefir enhances the anti-tumor effect of anti-programmed cell death 1 (PD-1) immunotherapy by modulating the gut microbiota.</title>
        <authorList>
            <person name="Zhao J."/>
            <person name="Wang Y."/>
            <person name="Wang J."/>
            <person name="Lv M."/>
            <person name="Zhou C."/>
            <person name="Jia L."/>
            <person name="Geng W."/>
        </authorList>
    </citation>
    <scope>NUCLEOTIDE SEQUENCE</scope>
    <source>
        <strain evidence="2">ZW18</strain>
    </source>
</reference>
<evidence type="ECO:0000313" key="2">
    <source>
        <dbReference type="EMBL" id="WGO85876.1"/>
    </source>
</evidence>
<name>A0AAX3UE21_9LACO</name>
<gene>
    <name evidence="2" type="ORF">QEJ78_11330</name>
    <name evidence="1" type="ORF">SAMN02983011_02394</name>
</gene>
<reference evidence="1 3" key="1">
    <citation type="submission" date="2016-10" db="EMBL/GenBank/DDBJ databases">
        <authorList>
            <person name="Varghese N."/>
            <person name="Submissions S."/>
        </authorList>
    </citation>
    <scope>NUCLEOTIDE SEQUENCE [LARGE SCALE GENOMIC DNA]</scope>
    <source>
        <strain evidence="1 3">ATCC 43761</strain>
    </source>
</reference>
<dbReference type="Proteomes" id="UP001242513">
    <property type="component" value="Chromosome"/>
</dbReference>
<keyword evidence="3" id="KW-1185">Reference proteome</keyword>
<accession>A0AAX3UE21</accession>
<dbReference type="RefSeq" id="WP_013851267.1">
    <property type="nucleotide sequence ID" value="NZ_CP123735.1"/>
</dbReference>